<keyword evidence="3" id="KW-1185">Reference proteome</keyword>
<evidence type="ECO:0000313" key="2">
    <source>
        <dbReference type="EMBL" id="CAF9934193.1"/>
    </source>
</evidence>
<sequence length="327" mass="34929">MPSTFPHSTLFPLILTSLITASTLTPRANNNSNLLALLLPTNDTTTILPYADPADAWYPYSSSFPTPPLADTLPSNASAPTPKIGCSAERYGRNLRYASCLDAYNRMDDTDEPKTYGERDPEESGMVAATWDANLPLRVLSRDALCAIDISHSPSFPFDTIAPSLLKSYARSLLAVCVSGSPALGGVATGLGLNGHLALRVTRYKPNVHCFGQGTGPPWDTCRDVVDAMPVGDGKVRFGPRGERGSQVVVPWVRTTAERRCAIVSGGVLFGFPGLPETVGWVGGWVVGLLMGMGMGLTMGLGDGGEDGWMDAGIYQCINERTNEETR</sequence>
<comment type="caution">
    <text evidence="2">The sequence shown here is derived from an EMBL/GenBank/DDBJ whole genome shotgun (WGS) entry which is preliminary data.</text>
</comment>
<name>A0A8H3IVI1_9LECA</name>
<feature type="signal peptide" evidence="1">
    <location>
        <begin position="1"/>
        <end position="21"/>
    </location>
</feature>
<dbReference type="Proteomes" id="UP000664534">
    <property type="component" value="Unassembled WGS sequence"/>
</dbReference>
<gene>
    <name evidence="2" type="ORF">IMSHALPRED_009622</name>
</gene>
<dbReference type="AlphaFoldDB" id="A0A8H3IVI1"/>
<evidence type="ECO:0000313" key="3">
    <source>
        <dbReference type="Proteomes" id="UP000664534"/>
    </source>
</evidence>
<keyword evidence="1" id="KW-0732">Signal</keyword>
<reference evidence="2" key="1">
    <citation type="submission" date="2021-03" db="EMBL/GenBank/DDBJ databases">
        <authorList>
            <person name="Tagirdzhanova G."/>
        </authorList>
    </citation>
    <scope>NUCLEOTIDE SEQUENCE</scope>
</reference>
<organism evidence="2 3">
    <name type="scientific">Imshaugia aleurites</name>
    <dbReference type="NCBI Taxonomy" id="172621"/>
    <lineage>
        <taxon>Eukaryota</taxon>
        <taxon>Fungi</taxon>
        <taxon>Dikarya</taxon>
        <taxon>Ascomycota</taxon>
        <taxon>Pezizomycotina</taxon>
        <taxon>Lecanoromycetes</taxon>
        <taxon>OSLEUM clade</taxon>
        <taxon>Lecanoromycetidae</taxon>
        <taxon>Lecanorales</taxon>
        <taxon>Lecanorineae</taxon>
        <taxon>Parmeliaceae</taxon>
        <taxon>Imshaugia</taxon>
    </lineage>
</organism>
<dbReference type="EMBL" id="CAJPDT010000075">
    <property type="protein sequence ID" value="CAF9934193.1"/>
    <property type="molecule type" value="Genomic_DNA"/>
</dbReference>
<feature type="chain" id="PRO_5034073458" evidence="1">
    <location>
        <begin position="22"/>
        <end position="327"/>
    </location>
</feature>
<evidence type="ECO:0000256" key="1">
    <source>
        <dbReference type="SAM" id="SignalP"/>
    </source>
</evidence>
<proteinExistence type="predicted"/>
<accession>A0A8H3IVI1</accession>
<dbReference type="OrthoDB" id="5300957at2759"/>
<protein>
    <submittedName>
        <fullName evidence="2">Uncharacterized protein</fullName>
    </submittedName>
</protein>